<name>A0ABT4ISA4_9GAMM</name>
<reference evidence="2 3" key="1">
    <citation type="submission" date="2022-02" db="EMBL/GenBank/DDBJ databases">
        <title>Study of halophilic communities from a Mexican lake.</title>
        <authorList>
            <person name="Hernandez-Soto L.M."/>
            <person name="Martinez-Abarca F."/>
            <person name="Ramirez-Saad H.C."/>
            <person name="Aguirre-Garrido J.F."/>
        </authorList>
    </citation>
    <scope>NUCLEOTIDE SEQUENCE [LARGE SCALE GENOMIC DNA]</scope>
    <source>
        <strain evidence="2 3">Hjan13</strain>
    </source>
</reference>
<evidence type="ECO:0000256" key="1">
    <source>
        <dbReference type="SAM" id="MobiDB-lite"/>
    </source>
</evidence>
<evidence type="ECO:0000313" key="2">
    <source>
        <dbReference type="EMBL" id="MCZ0926493.1"/>
    </source>
</evidence>
<comment type="caution">
    <text evidence="2">The sequence shown here is derived from an EMBL/GenBank/DDBJ whole genome shotgun (WGS) entry which is preliminary data.</text>
</comment>
<accession>A0ABT4ISA4</accession>
<dbReference type="Proteomes" id="UP001321125">
    <property type="component" value="Unassembled WGS sequence"/>
</dbReference>
<dbReference type="EMBL" id="JAKNQU010000002">
    <property type="protein sequence ID" value="MCZ0926493.1"/>
    <property type="molecule type" value="Genomic_DNA"/>
</dbReference>
<proteinExistence type="predicted"/>
<sequence>MNADTQTAENTQQDQNFNAPAQTIGNGVELASTNVRDQFMQAMTPRTFDDVWRMSQMIAESDLAPKDYKGKPGNVMIAWQTGVELGITSPMQAIQNIAVINGRPTLWGDMMLAICRAAPAWSEADFQEWIEGEGMGMTAHCTVRRRPNGNVAHYTFSAQDAQDASLLGKQGPWQQYKKRMLQMRARSFALRDTFTPELKGIRMAEEERDITPEANAGSGASHNPPAQGRTGTAGKVGDKLAERRQRQKQGQQAREVYETTAEEKAPEDSHGEITADMVCNQISKAVTSDEMAEAIDLARHVPEADQAKVNATYKARIAELKQSAQQQ</sequence>
<protein>
    <submittedName>
        <fullName evidence="2">Uncharacterized protein</fullName>
    </submittedName>
</protein>
<feature type="region of interest" description="Disordered" evidence="1">
    <location>
        <begin position="1"/>
        <end position="20"/>
    </location>
</feature>
<dbReference type="RefSeq" id="WP_268901324.1">
    <property type="nucleotide sequence ID" value="NZ_JAKNQT010000001.1"/>
</dbReference>
<organism evidence="2 3">
    <name type="scientific">Vreelandella janggokensis</name>
    <dbReference type="NCBI Taxonomy" id="370767"/>
    <lineage>
        <taxon>Bacteria</taxon>
        <taxon>Pseudomonadati</taxon>
        <taxon>Pseudomonadota</taxon>
        <taxon>Gammaproteobacteria</taxon>
        <taxon>Oceanospirillales</taxon>
        <taxon>Halomonadaceae</taxon>
        <taxon>Vreelandella</taxon>
    </lineage>
</organism>
<keyword evidence="3" id="KW-1185">Reference proteome</keyword>
<feature type="compositionally biased region" description="Basic and acidic residues" evidence="1">
    <location>
        <begin position="255"/>
        <end position="270"/>
    </location>
</feature>
<evidence type="ECO:0000313" key="3">
    <source>
        <dbReference type="Proteomes" id="UP001321125"/>
    </source>
</evidence>
<feature type="region of interest" description="Disordered" evidence="1">
    <location>
        <begin position="213"/>
        <end position="270"/>
    </location>
</feature>
<gene>
    <name evidence="2" type="ORF">L0635_05270</name>
</gene>